<proteinExistence type="predicted"/>
<feature type="region of interest" description="Disordered" evidence="1">
    <location>
        <begin position="539"/>
        <end position="562"/>
    </location>
</feature>
<feature type="region of interest" description="Disordered" evidence="1">
    <location>
        <begin position="57"/>
        <end position="238"/>
    </location>
</feature>
<sequence>MSDTGTPNPSTVSNQRLVWCDCDVCKAANPAQGSQYIPSYLRQNHRRTQNLNRSAIAQRGRGSPGPALSTPIIPPVQRGRATPQGLRSAAASSQNFRSRGRAQPVFSPETHTTRTIPIPAPAFVTPHGSEPTVLHSPSSPWPFLSDDEPMDINTDFAEDSVPLSPPPGVTQSAVPQMPRPPGEDNPPHRNIPPNLASPIPPPPPRSTPSLAQTNVPSGSQRSRRSVSPDNTPSRPSKYLRVIPPVYSLPTPASRGTPIPLAHGQPIPLAVSFPALVPQAAQSQPPRPKRQRRKAKVRAAPIEREEDEAEGAGSEVLQSERPQGEGLGLYDDPDAGDELHNDPLLHTALNEADEGMEQLSIHHDAPDTAAMSMSIPTPPEYPAPPDPSQVYQDAHPEWFGRIILVLVAILHAKHHVSFRACALVLFCAGLILTTLGFLDPATPLPVTLNTVIHRLDLHDRFTIYPICANCHRIFPAETPTNTLCPDCETRLFKPVSDRVFRMITGRKPQRPPPACAAPIQLPSSLLADFLAHGHNEAECDSWKSRPVRPGELHDISDGASGKR</sequence>
<feature type="compositionally biased region" description="Polar residues" evidence="1">
    <location>
        <begin position="210"/>
        <end position="234"/>
    </location>
</feature>
<dbReference type="OrthoDB" id="3265985at2759"/>
<dbReference type="AlphaFoldDB" id="A0A0C9W5A0"/>
<feature type="compositionally biased region" description="Pro residues" evidence="1">
    <location>
        <begin position="375"/>
        <end position="386"/>
    </location>
</feature>
<protein>
    <submittedName>
        <fullName evidence="2">Uncharacterized protein</fullName>
    </submittedName>
</protein>
<name>A0A0C9W5A0_9AGAM</name>
<dbReference type="HOGENOM" id="CLU_484895_0_0_1"/>
<reference evidence="2 3" key="1">
    <citation type="submission" date="2014-04" db="EMBL/GenBank/DDBJ databases">
        <title>Evolutionary Origins and Diversification of the Mycorrhizal Mutualists.</title>
        <authorList>
            <consortium name="DOE Joint Genome Institute"/>
            <consortium name="Mycorrhizal Genomics Consortium"/>
            <person name="Kohler A."/>
            <person name="Kuo A."/>
            <person name="Nagy L.G."/>
            <person name="Floudas D."/>
            <person name="Copeland A."/>
            <person name="Barry K.W."/>
            <person name="Cichocki N."/>
            <person name="Veneault-Fourrey C."/>
            <person name="LaButti K."/>
            <person name="Lindquist E.A."/>
            <person name="Lipzen A."/>
            <person name="Lundell T."/>
            <person name="Morin E."/>
            <person name="Murat C."/>
            <person name="Riley R."/>
            <person name="Ohm R."/>
            <person name="Sun H."/>
            <person name="Tunlid A."/>
            <person name="Henrissat B."/>
            <person name="Grigoriev I.V."/>
            <person name="Hibbett D.S."/>
            <person name="Martin F."/>
        </authorList>
    </citation>
    <scope>NUCLEOTIDE SEQUENCE [LARGE SCALE GENOMIC DNA]</scope>
    <source>
        <strain evidence="2 3">MD-312</strain>
    </source>
</reference>
<feature type="region of interest" description="Disordered" evidence="1">
    <location>
        <begin position="368"/>
        <end position="388"/>
    </location>
</feature>
<accession>A0A0C9W5A0</accession>
<dbReference type="Proteomes" id="UP000053820">
    <property type="component" value="Unassembled WGS sequence"/>
</dbReference>
<evidence type="ECO:0000256" key="1">
    <source>
        <dbReference type="SAM" id="MobiDB-lite"/>
    </source>
</evidence>
<feature type="compositionally biased region" description="Basic residues" evidence="1">
    <location>
        <begin position="286"/>
        <end position="296"/>
    </location>
</feature>
<feature type="compositionally biased region" description="Basic and acidic residues" evidence="1">
    <location>
        <begin position="539"/>
        <end position="555"/>
    </location>
</feature>
<evidence type="ECO:0000313" key="2">
    <source>
        <dbReference type="EMBL" id="KIJ57661.1"/>
    </source>
</evidence>
<keyword evidence="3" id="KW-1185">Reference proteome</keyword>
<feature type="region of interest" description="Disordered" evidence="1">
    <location>
        <begin position="278"/>
        <end position="340"/>
    </location>
</feature>
<evidence type="ECO:0000313" key="3">
    <source>
        <dbReference type="Proteomes" id="UP000053820"/>
    </source>
</evidence>
<dbReference type="EMBL" id="KN840195">
    <property type="protein sequence ID" value="KIJ57661.1"/>
    <property type="molecule type" value="Genomic_DNA"/>
</dbReference>
<organism evidence="2 3">
    <name type="scientific">Hydnomerulius pinastri MD-312</name>
    <dbReference type="NCBI Taxonomy" id="994086"/>
    <lineage>
        <taxon>Eukaryota</taxon>
        <taxon>Fungi</taxon>
        <taxon>Dikarya</taxon>
        <taxon>Basidiomycota</taxon>
        <taxon>Agaricomycotina</taxon>
        <taxon>Agaricomycetes</taxon>
        <taxon>Agaricomycetidae</taxon>
        <taxon>Boletales</taxon>
        <taxon>Boletales incertae sedis</taxon>
        <taxon>Leucogyrophana</taxon>
    </lineage>
</organism>
<gene>
    <name evidence="2" type="ORF">HYDPIDRAFT_34901</name>
</gene>